<evidence type="ECO:0000256" key="2">
    <source>
        <dbReference type="SAM" id="Phobius"/>
    </source>
</evidence>
<dbReference type="GO" id="GO:0016301">
    <property type="term" value="F:kinase activity"/>
    <property type="evidence" value="ECO:0007669"/>
    <property type="project" value="UniProtKB-KW"/>
</dbReference>
<proteinExistence type="predicted"/>
<feature type="chain" id="PRO_5007593164" evidence="3">
    <location>
        <begin position="24"/>
        <end position="565"/>
    </location>
</feature>
<dbReference type="EMBL" id="LODT01000034">
    <property type="protein sequence ID" value="KYQ91817.1"/>
    <property type="molecule type" value="Genomic_DNA"/>
</dbReference>
<gene>
    <name evidence="4" type="ORF">DLAC_07612</name>
</gene>
<dbReference type="Proteomes" id="UP000076078">
    <property type="component" value="Unassembled WGS sequence"/>
</dbReference>
<dbReference type="SUPFAM" id="SSF51126">
    <property type="entry name" value="Pectin lyase-like"/>
    <property type="match status" value="1"/>
</dbReference>
<keyword evidence="2" id="KW-0812">Transmembrane</keyword>
<feature type="transmembrane region" description="Helical" evidence="2">
    <location>
        <begin position="526"/>
        <end position="547"/>
    </location>
</feature>
<feature type="compositionally biased region" description="Low complexity" evidence="1">
    <location>
        <begin position="474"/>
        <end position="515"/>
    </location>
</feature>
<keyword evidence="4" id="KW-0808">Transferase</keyword>
<keyword evidence="3" id="KW-0732">Signal</keyword>
<feature type="region of interest" description="Disordered" evidence="1">
    <location>
        <begin position="469"/>
        <end position="519"/>
    </location>
</feature>
<name>A0A151ZCZ1_TIELA</name>
<dbReference type="InterPro" id="IPR011050">
    <property type="entry name" value="Pectin_lyase_fold/virulence"/>
</dbReference>
<evidence type="ECO:0000313" key="4">
    <source>
        <dbReference type="EMBL" id="KYQ91817.1"/>
    </source>
</evidence>
<dbReference type="PANTHER" id="PTHR31318">
    <property type="entry name" value="EXPRESSED PROTEIN-RELATED"/>
    <property type="match status" value="1"/>
</dbReference>
<evidence type="ECO:0000256" key="1">
    <source>
        <dbReference type="SAM" id="MobiDB-lite"/>
    </source>
</evidence>
<evidence type="ECO:0000313" key="5">
    <source>
        <dbReference type="Proteomes" id="UP000076078"/>
    </source>
</evidence>
<dbReference type="AlphaFoldDB" id="A0A151ZCZ1"/>
<accession>A0A151ZCZ1</accession>
<keyword evidence="5" id="KW-1185">Reference proteome</keyword>
<sequence>MNIQLNILVLVLFGLLFANSIQAQNCEVYVTSQSGTNSTGCGATQNSTLACDSIFTALQQCNVTTTTEITIILLSGIYTGSNGNSGIFAPSSNITSLTIQALNVSSTTPFVVVDLTNVTTPFVTVNANFSVSGISFINSTIAKGSSLFGSIVTLANETASSAFNVQVENSVISLNQGDYLFLFNGASSNQVTATFTNVSFAQNQMRQSVIWADAGSQSIVQSAKFSRNTGALYTVNSGEGSITNTQVLNNQVSQGGLITFTQATGTNLVSQVTFANNTFPGSVSGTPYAVVFSTGSKVNIDNSQFNDNLGACVSYNQGIAGQVLLSSTNFTGNQDQNQYAIVNINQQVSFSINNCNFNENTADSIIATSNPGPGNEIMSTQFISNNATTGTLDYVSTPSSNLTITEVLFNANLAKDAGAIVCSNTTIITSGLTLTENSPSGGKGETSNCGIDSSNSCILQSTNFKCTPITPDDSSAGTPTTTTTSTTTTTTSTSTTTSGSVNGSNENTTGSSSASKPEGGNELEQILIGFFIPIVLVITIVVIVSIYGKCKNVDRAGYVRINDDA</sequence>
<dbReference type="PANTHER" id="PTHR31318:SF1">
    <property type="entry name" value="POLYMORPHIC MEMBRANE PROTEIN REPEAT-CONTAINING PROTEIN-RELATED"/>
    <property type="match status" value="1"/>
</dbReference>
<protein>
    <submittedName>
        <fullName evidence="4">Protein kinase</fullName>
    </submittedName>
</protein>
<reference evidence="4 5" key="1">
    <citation type="submission" date="2015-12" db="EMBL/GenBank/DDBJ databases">
        <title>Dictyostelia acquired genes for synthesis and detection of signals that induce cell-type specialization by lateral gene transfer from prokaryotes.</title>
        <authorList>
            <person name="Gloeckner G."/>
            <person name="Schaap P."/>
        </authorList>
    </citation>
    <scope>NUCLEOTIDE SEQUENCE [LARGE SCALE GENOMIC DNA]</scope>
    <source>
        <strain evidence="4 5">TK</strain>
    </source>
</reference>
<comment type="caution">
    <text evidence="4">The sequence shown here is derived from an EMBL/GenBank/DDBJ whole genome shotgun (WGS) entry which is preliminary data.</text>
</comment>
<keyword evidence="2" id="KW-1133">Transmembrane helix</keyword>
<feature type="signal peptide" evidence="3">
    <location>
        <begin position="1"/>
        <end position="23"/>
    </location>
</feature>
<organism evidence="4 5">
    <name type="scientific">Tieghemostelium lacteum</name>
    <name type="common">Slime mold</name>
    <name type="synonym">Dictyostelium lacteum</name>
    <dbReference type="NCBI Taxonomy" id="361077"/>
    <lineage>
        <taxon>Eukaryota</taxon>
        <taxon>Amoebozoa</taxon>
        <taxon>Evosea</taxon>
        <taxon>Eumycetozoa</taxon>
        <taxon>Dictyostelia</taxon>
        <taxon>Dictyosteliales</taxon>
        <taxon>Raperosteliaceae</taxon>
        <taxon>Tieghemostelium</taxon>
    </lineage>
</organism>
<keyword evidence="2" id="KW-0472">Membrane</keyword>
<keyword evidence="4" id="KW-0418">Kinase</keyword>
<dbReference type="InParanoid" id="A0A151ZCZ1"/>
<evidence type="ECO:0000256" key="3">
    <source>
        <dbReference type="SAM" id="SignalP"/>
    </source>
</evidence>